<dbReference type="Proteomes" id="UP000790377">
    <property type="component" value="Unassembled WGS sequence"/>
</dbReference>
<sequence length="185" mass="20213">MSNLPPPLNIRSRRAEKACTSCHTSHKKCHYVPANGMCARCSSRGIVCSLTPTTGTLSVAPESMNLPEVSASANTVAQPTPSPSEHRNIYTVNYPTQYASTSALEGVGPGRIHYYEAASGSRNINETAEPFTADFEGLENHCPVHSRPDSRCWNSSRCNFGRGMEYRDGEIGDWDVESQSAPVRY</sequence>
<reference evidence="1" key="1">
    <citation type="journal article" date="2021" name="New Phytol.">
        <title>Evolutionary innovations through gain and loss of genes in the ectomycorrhizal Boletales.</title>
        <authorList>
            <person name="Wu G."/>
            <person name="Miyauchi S."/>
            <person name="Morin E."/>
            <person name="Kuo A."/>
            <person name="Drula E."/>
            <person name="Varga T."/>
            <person name="Kohler A."/>
            <person name="Feng B."/>
            <person name="Cao Y."/>
            <person name="Lipzen A."/>
            <person name="Daum C."/>
            <person name="Hundley H."/>
            <person name="Pangilinan J."/>
            <person name="Johnson J."/>
            <person name="Barry K."/>
            <person name="LaButti K."/>
            <person name="Ng V."/>
            <person name="Ahrendt S."/>
            <person name="Min B."/>
            <person name="Choi I.G."/>
            <person name="Park H."/>
            <person name="Plett J.M."/>
            <person name="Magnuson J."/>
            <person name="Spatafora J.W."/>
            <person name="Nagy L.G."/>
            <person name="Henrissat B."/>
            <person name="Grigoriev I.V."/>
            <person name="Yang Z.L."/>
            <person name="Xu J."/>
            <person name="Martin F.M."/>
        </authorList>
    </citation>
    <scope>NUCLEOTIDE SEQUENCE</scope>
    <source>
        <strain evidence="1">ATCC 28755</strain>
    </source>
</reference>
<name>A0ACB8AS62_9AGAM</name>
<comment type="caution">
    <text evidence="1">The sequence shown here is derived from an EMBL/GenBank/DDBJ whole genome shotgun (WGS) entry which is preliminary data.</text>
</comment>
<organism evidence="1 2">
    <name type="scientific">Hygrophoropsis aurantiaca</name>
    <dbReference type="NCBI Taxonomy" id="72124"/>
    <lineage>
        <taxon>Eukaryota</taxon>
        <taxon>Fungi</taxon>
        <taxon>Dikarya</taxon>
        <taxon>Basidiomycota</taxon>
        <taxon>Agaricomycotina</taxon>
        <taxon>Agaricomycetes</taxon>
        <taxon>Agaricomycetidae</taxon>
        <taxon>Boletales</taxon>
        <taxon>Coniophorineae</taxon>
        <taxon>Hygrophoropsidaceae</taxon>
        <taxon>Hygrophoropsis</taxon>
    </lineage>
</organism>
<evidence type="ECO:0000313" key="2">
    <source>
        <dbReference type="Proteomes" id="UP000790377"/>
    </source>
</evidence>
<keyword evidence="2" id="KW-1185">Reference proteome</keyword>
<gene>
    <name evidence="1" type="ORF">BJ138DRAFT_693337</name>
</gene>
<evidence type="ECO:0000313" key="1">
    <source>
        <dbReference type="EMBL" id="KAH7916195.1"/>
    </source>
</evidence>
<protein>
    <submittedName>
        <fullName evidence="1">Uncharacterized protein</fullName>
    </submittedName>
</protein>
<proteinExistence type="predicted"/>
<dbReference type="EMBL" id="MU267593">
    <property type="protein sequence ID" value="KAH7916195.1"/>
    <property type="molecule type" value="Genomic_DNA"/>
</dbReference>
<accession>A0ACB8AS62</accession>